<dbReference type="STRING" id="239498.AXK60_20295"/>
<proteinExistence type="predicted"/>
<evidence type="ECO:0000313" key="4">
    <source>
        <dbReference type="Proteomes" id="UP000070409"/>
    </source>
</evidence>
<name>A0A138A0W4_9ACTN</name>
<reference evidence="2" key="1">
    <citation type="submission" date="2016-02" db="EMBL/GenBank/DDBJ databases">
        <authorList>
            <person name="Teng J.L."/>
            <person name="Yang Y."/>
            <person name="Huang Y."/>
            <person name="Guo F."/>
            <person name="Wei W."/>
            <person name="Chen J.H."/>
            <person name="Wong S.Y."/>
            <person name="Lau S.K."/>
            <person name="Woo P.C."/>
        </authorList>
    </citation>
    <scope>NUCLEOTIDE SEQUENCE</scope>
    <source>
        <strain evidence="2">JCM 15929</strain>
    </source>
</reference>
<protein>
    <recommendedName>
        <fullName evidence="5">Serine protease</fullName>
    </recommendedName>
</protein>
<dbReference type="Proteomes" id="UP000070258">
    <property type="component" value="Unassembled WGS sequence"/>
</dbReference>
<dbReference type="AlphaFoldDB" id="A0A138A0W4"/>
<reference evidence="3" key="3">
    <citation type="submission" date="2016-02" db="EMBL/GenBank/DDBJ databases">
        <authorList>
            <person name="Wen L."/>
            <person name="He K."/>
            <person name="Yang H."/>
        </authorList>
    </citation>
    <scope>NUCLEOTIDE SEQUENCE [LARGE SCALE GENOMIC DNA]</scope>
    <source>
        <strain evidence="3">JCM 15929</strain>
    </source>
</reference>
<organism evidence="2 3">
    <name type="scientific">Tsukamurella pseudospumae</name>
    <dbReference type="NCBI Taxonomy" id="239498"/>
    <lineage>
        <taxon>Bacteria</taxon>
        <taxon>Bacillati</taxon>
        <taxon>Actinomycetota</taxon>
        <taxon>Actinomycetes</taxon>
        <taxon>Mycobacteriales</taxon>
        <taxon>Tsukamurellaceae</taxon>
        <taxon>Tsukamurella</taxon>
    </lineage>
</organism>
<dbReference type="Proteomes" id="UP000070409">
    <property type="component" value="Unassembled WGS sequence"/>
</dbReference>
<reference evidence="1 4" key="2">
    <citation type="submission" date="2016-02" db="EMBL/GenBank/DDBJ databases">
        <authorList>
            <person name="Teng J.L."/>
            <person name="Tang Y."/>
            <person name="Huang Y."/>
            <person name="Guo F."/>
            <person name="Wei W."/>
            <person name="Chen J.H."/>
            <person name="Wong S.Y."/>
            <person name="Lau S.K."/>
            <person name="Woo P.C."/>
        </authorList>
    </citation>
    <scope>NUCLEOTIDE SEQUENCE [LARGE SCALE GENOMIC DNA]</scope>
    <source>
        <strain evidence="1 4">JCM 13375</strain>
    </source>
</reference>
<dbReference type="EMBL" id="LSRF01000058">
    <property type="protein sequence ID" value="KXP04081.1"/>
    <property type="molecule type" value="Genomic_DNA"/>
</dbReference>
<comment type="caution">
    <text evidence="2">The sequence shown here is derived from an EMBL/GenBank/DDBJ whole genome shotgun (WGS) entry which is preliminary data.</text>
</comment>
<evidence type="ECO:0000313" key="1">
    <source>
        <dbReference type="EMBL" id="KXO88835.1"/>
    </source>
</evidence>
<evidence type="ECO:0000313" key="3">
    <source>
        <dbReference type="Proteomes" id="UP000070258"/>
    </source>
</evidence>
<accession>A0A138A0W4</accession>
<dbReference type="EMBL" id="LSRE01000050">
    <property type="protein sequence ID" value="KXO88835.1"/>
    <property type="molecule type" value="Genomic_DNA"/>
</dbReference>
<keyword evidence="4" id="KW-1185">Reference proteome</keyword>
<evidence type="ECO:0000313" key="2">
    <source>
        <dbReference type="EMBL" id="KXP04081.1"/>
    </source>
</evidence>
<gene>
    <name evidence="2" type="ORF">AXK60_20295</name>
    <name evidence="1" type="ORF">AXK61_09265</name>
</gene>
<evidence type="ECO:0008006" key="5">
    <source>
        <dbReference type="Google" id="ProtNLM"/>
    </source>
</evidence>
<sequence>MIVQPAGSAAMCQLGAILARGNGADQVRYAVVGKDCAAPVGTRIQDVDHKEDTLGTVAATVTGKDGAWSAVAVRLDDGAGFMLMSPPAVVRSGDDVGVHNTGETFRVSIDARGLLLLDGFSSPFGRSGASVFSTKGRLVGISAGTGSLAVPIAELIRTFAAMPGFDGVRLL</sequence>